<gene>
    <name evidence="4" type="ORF">TorRG33x02_304890</name>
</gene>
<name>A0A2P5BXT8_TREOI</name>
<keyword evidence="1" id="KW-0433">Leucine-rich repeat</keyword>
<comment type="caution">
    <text evidence="4">The sequence shown here is derived from an EMBL/GenBank/DDBJ whole genome shotgun (WGS) entry which is preliminary data.</text>
</comment>
<dbReference type="InParanoid" id="A0A2P5BXT8"/>
<keyword evidence="2" id="KW-0677">Repeat</keyword>
<dbReference type="Proteomes" id="UP000237000">
    <property type="component" value="Unassembled WGS sequence"/>
</dbReference>
<evidence type="ECO:0000313" key="5">
    <source>
        <dbReference type="Proteomes" id="UP000237000"/>
    </source>
</evidence>
<accession>A0A2P5BXT8</accession>
<keyword evidence="5" id="KW-1185">Reference proteome</keyword>
<dbReference type="Pfam" id="PF20160">
    <property type="entry name" value="C-JID"/>
    <property type="match status" value="1"/>
</dbReference>
<dbReference type="InterPro" id="IPR045344">
    <property type="entry name" value="C-JID"/>
</dbReference>
<reference evidence="5" key="1">
    <citation type="submission" date="2016-06" db="EMBL/GenBank/DDBJ databases">
        <title>Parallel loss of symbiosis genes in relatives of nitrogen-fixing non-legume Parasponia.</title>
        <authorList>
            <person name="Van Velzen R."/>
            <person name="Holmer R."/>
            <person name="Bu F."/>
            <person name="Rutten L."/>
            <person name="Van Zeijl A."/>
            <person name="Liu W."/>
            <person name="Santuari L."/>
            <person name="Cao Q."/>
            <person name="Sharma T."/>
            <person name="Shen D."/>
            <person name="Roswanjaya Y."/>
            <person name="Wardhani T."/>
            <person name="Kalhor M.S."/>
            <person name="Jansen J."/>
            <person name="Van den Hoogen J."/>
            <person name="Gungor B."/>
            <person name="Hartog M."/>
            <person name="Hontelez J."/>
            <person name="Verver J."/>
            <person name="Yang W.-C."/>
            <person name="Schijlen E."/>
            <person name="Repin R."/>
            <person name="Schilthuizen M."/>
            <person name="Schranz E."/>
            <person name="Heidstra R."/>
            <person name="Miyata K."/>
            <person name="Fedorova E."/>
            <person name="Kohlen W."/>
            <person name="Bisseling T."/>
            <person name="Smit S."/>
            <person name="Geurts R."/>
        </authorList>
    </citation>
    <scope>NUCLEOTIDE SEQUENCE [LARGE SCALE GENOMIC DNA]</scope>
    <source>
        <strain evidence="5">cv. RG33-2</strain>
    </source>
</reference>
<evidence type="ECO:0000256" key="2">
    <source>
        <dbReference type="ARBA" id="ARBA00022737"/>
    </source>
</evidence>
<feature type="domain" description="C-JID" evidence="3">
    <location>
        <begin position="8"/>
        <end position="43"/>
    </location>
</feature>
<evidence type="ECO:0000259" key="3">
    <source>
        <dbReference type="Pfam" id="PF20160"/>
    </source>
</evidence>
<proteinExistence type="predicted"/>
<evidence type="ECO:0000256" key="1">
    <source>
        <dbReference type="ARBA" id="ARBA00022614"/>
    </source>
</evidence>
<dbReference type="OrthoDB" id="1751997at2759"/>
<organism evidence="4 5">
    <name type="scientific">Trema orientale</name>
    <name type="common">Charcoal tree</name>
    <name type="synonym">Celtis orientalis</name>
    <dbReference type="NCBI Taxonomy" id="63057"/>
    <lineage>
        <taxon>Eukaryota</taxon>
        <taxon>Viridiplantae</taxon>
        <taxon>Streptophyta</taxon>
        <taxon>Embryophyta</taxon>
        <taxon>Tracheophyta</taxon>
        <taxon>Spermatophyta</taxon>
        <taxon>Magnoliopsida</taxon>
        <taxon>eudicotyledons</taxon>
        <taxon>Gunneridae</taxon>
        <taxon>Pentapetalae</taxon>
        <taxon>rosids</taxon>
        <taxon>fabids</taxon>
        <taxon>Rosales</taxon>
        <taxon>Cannabaceae</taxon>
        <taxon>Trema</taxon>
    </lineage>
</organism>
<dbReference type="AlphaFoldDB" id="A0A2P5BXT8"/>
<dbReference type="EMBL" id="JXTC01000442">
    <property type="protein sequence ID" value="PON53617.1"/>
    <property type="molecule type" value="Genomic_DNA"/>
</dbReference>
<protein>
    <recommendedName>
        <fullName evidence="3">C-JID domain-containing protein</fullName>
    </recommendedName>
</protein>
<sequence length="84" mass="9191">MVNAEITIPGSKIPDWFNHHDTKGKISFEVPSSLYAKPLVWSFYVVFGVAEEGAHNGTVGSCVANKLFPGFFEMALEEDALDSV</sequence>
<evidence type="ECO:0000313" key="4">
    <source>
        <dbReference type="EMBL" id="PON53617.1"/>
    </source>
</evidence>